<dbReference type="SUPFAM" id="SSF48013">
    <property type="entry name" value="NusB-like"/>
    <property type="match status" value="1"/>
</dbReference>
<evidence type="ECO:0000256" key="2">
    <source>
        <dbReference type="ARBA" id="ARBA00022814"/>
    </source>
</evidence>
<dbReference type="PANTHER" id="PTHR11078:SF3">
    <property type="entry name" value="ANTITERMINATION NUSB DOMAIN-CONTAINING PROTEIN"/>
    <property type="match status" value="1"/>
</dbReference>
<feature type="domain" description="NusB/RsmB/TIM44" evidence="7">
    <location>
        <begin position="4"/>
        <end position="133"/>
    </location>
</feature>
<proteinExistence type="inferred from homology"/>
<evidence type="ECO:0000259" key="7">
    <source>
        <dbReference type="Pfam" id="PF01029"/>
    </source>
</evidence>
<comment type="caution">
    <text evidence="8">The sequence shown here is derived from an EMBL/GenBank/DDBJ whole genome shotgun (WGS) entry which is preliminary data.</text>
</comment>
<dbReference type="InterPro" id="IPR035926">
    <property type="entry name" value="NusB-like_sf"/>
</dbReference>
<reference evidence="8" key="1">
    <citation type="journal article" date="2021" name="PeerJ">
        <title>Extensive microbial diversity within the chicken gut microbiome revealed by metagenomics and culture.</title>
        <authorList>
            <person name="Gilroy R."/>
            <person name="Ravi A."/>
            <person name="Getino M."/>
            <person name="Pursley I."/>
            <person name="Horton D.L."/>
            <person name="Alikhan N.F."/>
            <person name="Baker D."/>
            <person name="Gharbi K."/>
            <person name="Hall N."/>
            <person name="Watson M."/>
            <person name="Adriaenssens E.M."/>
            <person name="Foster-Nyarko E."/>
            <person name="Jarju S."/>
            <person name="Secka A."/>
            <person name="Antonio M."/>
            <person name="Oren A."/>
            <person name="Chaudhuri R.R."/>
            <person name="La Ragione R."/>
            <person name="Hildebrand F."/>
            <person name="Pallen M.J."/>
        </authorList>
    </citation>
    <scope>NUCLEOTIDE SEQUENCE</scope>
    <source>
        <strain evidence="8">Gambia15-2214</strain>
    </source>
</reference>
<dbReference type="Pfam" id="PF01029">
    <property type="entry name" value="NusB"/>
    <property type="match status" value="1"/>
</dbReference>
<dbReference type="AlphaFoldDB" id="A0A9E2NZ00"/>
<evidence type="ECO:0000256" key="4">
    <source>
        <dbReference type="ARBA" id="ARBA00023015"/>
    </source>
</evidence>
<dbReference type="GO" id="GO:0005829">
    <property type="term" value="C:cytosol"/>
    <property type="evidence" value="ECO:0007669"/>
    <property type="project" value="TreeGrafter"/>
</dbReference>
<keyword evidence="2 6" id="KW-0889">Transcription antitermination</keyword>
<sequence length="138" mass="15907">MARRKSRILAFQALFSWDMGNKNLDDLFLFPWAGDSKILSDQESLTFAKLLIAGTVEHIQEIDKLIEKHLENTWSIERINKVDLAILRISVYPLLYQKDIHPTIVINEAVDISKEFGSDDSYKFINAVLDNVRKDLEA</sequence>
<dbReference type="EMBL" id="JAHLFV010000143">
    <property type="protein sequence ID" value="MBU3850097.1"/>
    <property type="molecule type" value="Genomic_DNA"/>
</dbReference>
<dbReference type="GO" id="GO:0003723">
    <property type="term" value="F:RNA binding"/>
    <property type="evidence" value="ECO:0007669"/>
    <property type="project" value="UniProtKB-UniRule"/>
</dbReference>
<reference evidence="8" key="2">
    <citation type="submission" date="2021-04" db="EMBL/GenBank/DDBJ databases">
        <authorList>
            <person name="Gilroy R."/>
        </authorList>
    </citation>
    <scope>NUCLEOTIDE SEQUENCE</scope>
    <source>
        <strain evidence="8">Gambia15-2214</strain>
    </source>
</reference>
<evidence type="ECO:0000256" key="6">
    <source>
        <dbReference type="HAMAP-Rule" id="MF_00073"/>
    </source>
</evidence>
<keyword evidence="3 6" id="KW-0694">RNA-binding</keyword>
<dbReference type="InterPro" id="IPR011605">
    <property type="entry name" value="NusB_fam"/>
</dbReference>
<dbReference type="InterPro" id="IPR006027">
    <property type="entry name" value="NusB_RsmB_TIM44"/>
</dbReference>
<dbReference type="PANTHER" id="PTHR11078">
    <property type="entry name" value="N UTILIZATION SUBSTANCE PROTEIN B-RELATED"/>
    <property type="match status" value="1"/>
</dbReference>
<evidence type="ECO:0000313" key="8">
    <source>
        <dbReference type="EMBL" id="MBU3850097.1"/>
    </source>
</evidence>
<protein>
    <recommendedName>
        <fullName evidence="6">Transcription antitermination protein NusB</fullName>
    </recommendedName>
    <alternativeName>
        <fullName evidence="6">Antitermination factor NusB</fullName>
    </alternativeName>
</protein>
<dbReference type="NCBIfam" id="TIGR01951">
    <property type="entry name" value="nusB"/>
    <property type="match status" value="1"/>
</dbReference>
<evidence type="ECO:0000256" key="5">
    <source>
        <dbReference type="ARBA" id="ARBA00023163"/>
    </source>
</evidence>
<evidence type="ECO:0000313" key="9">
    <source>
        <dbReference type="Proteomes" id="UP000823914"/>
    </source>
</evidence>
<dbReference type="Gene3D" id="1.10.940.10">
    <property type="entry name" value="NusB-like"/>
    <property type="match status" value="1"/>
</dbReference>
<comment type="function">
    <text evidence="6">Involved in transcription antitermination. Required for transcription of ribosomal RNA (rRNA) genes. Binds specifically to the boxA antiterminator sequence of the ribosomal RNA (rrn) operons.</text>
</comment>
<organism evidence="8 9">
    <name type="scientific">Candidatus Treponema excrementipullorum</name>
    <dbReference type="NCBI Taxonomy" id="2838768"/>
    <lineage>
        <taxon>Bacteria</taxon>
        <taxon>Pseudomonadati</taxon>
        <taxon>Spirochaetota</taxon>
        <taxon>Spirochaetia</taxon>
        <taxon>Spirochaetales</taxon>
        <taxon>Treponemataceae</taxon>
        <taxon>Treponema</taxon>
    </lineage>
</organism>
<dbReference type="GO" id="GO:0031564">
    <property type="term" value="P:transcription antitermination"/>
    <property type="evidence" value="ECO:0007669"/>
    <property type="project" value="UniProtKB-KW"/>
</dbReference>
<dbReference type="CDD" id="cd00619">
    <property type="entry name" value="Terminator_NusB"/>
    <property type="match status" value="1"/>
</dbReference>
<accession>A0A9E2NZ00</accession>
<evidence type="ECO:0000256" key="3">
    <source>
        <dbReference type="ARBA" id="ARBA00022884"/>
    </source>
</evidence>
<dbReference type="GO" id="GO:0006353">
    <property type="term" value="P:DNA-templated transcription termination"/>
    <property type="evidence" value="ECO:0007669"/>
    <property type="project" value="UniProtKB-UniRule"/>
</dbReference>
<keyword evidence="4 6" id="KW-0805">Transcription regulation</keyword>
<comment type="similarity">
    <text evidence="1 6">Belongs to the NusB family.</text>
</comment>
<dbReference type="Proteomes" id="UP000823914">
    <property type="component" value="Unassembled WGS sequence"/>
</dbReference>
<evidence type="ECO:0000256" key="1">
    <source>
        <dbReference type="ARBA" id="ARBA00005952"/>
    </source>
</evidence>
<name>A0A9E2NZ00_9SPIR</name>
<keyword evidence="5 6" id="KW-0804">Transcription</keyword>
<dbReference type="HAMAP" id="MF_00073">
    <property type="entry name" value="NusB"/>
    <property type="match status" value="1"/>
</dbReference>
<gene>
    <name evidence="6 8" type="primary">nusB</name>
    <name evidence="8" type="ORF">IAA16_05985</name>
</gene>